<evidence type="ECO:0000256" key="14">
    <source>
        <dbReference type="RuleBase" id="RU000461"/>
    </source>
</evidence>
<dbReference type="OrthoDB" id="2789670at2759"/>
<evidence type="ECO:0000256" key="12">
    <source>
        <dbReference type="ARBA" id="ARBA00023136"/>
    </source>
</evidence>
<dbReference type="FunCoup" id="A0A2J7QT98">
    <property type="interactions" value="15"/>
</dbReference>
<accession>A0A2J7QT98</accession>
<dbReference type="PANTHER" id="PTHR24292:SF100">
    <property type="entry name" value="CYTOCHROME P450 6A16, ISOFORM B-RELATED"/>
    <property type="match status" value="1"/>
</dbReference>
<keyword evidence="17" id="KW-1185">Reference proteome</keyword>
<evidence type="ECO:0000256" key="10">
    <source>
        <dbReference type="ARBA" id="ARBA00023004"/>
    </source>
</evidence>
<keyword evidence="9 14" id="KW-0560">Oxidoreductase</keyword>
<evidence type="ECO:0000256" key="13">
    <source>
        <dbReference type="PIRSR" id="PIRSR602401-1"/>
    </source>
</evidence>
<proteinExistence type="inferred from homology"/>
<name>A0A2J7QT98_9NEOP</name>
<dbReference type="PRINTS" id="PR00385">
    <property type="entry name" value="P450"/>
</dbReference>
<comment type="cofactor">
    <cofactor evidence="1 13">
        <name>heme</name>
        <dbReference type="ChEBI" id="CHEBI:30413"/>
    </cofactor>
</comment>
<protein>
    <submittedName>
        <fullName evidence="16">Putative cytochrome P450 6a14</fullName>
    </submittedName>
</protein>
<dbReference type="SUPFAM" id="SSF48264">
    <property type="entry name" value="Cytochrome P450"/>
    <property type="match status" value="1"/>
</dbReference>
<evidence type="ECO:0000256" key="7">
    <source>
        <dbReference type="ARBA" id="ARBA00022824"/>
    </source>
</evidence>
<evidence type="ECO:0000256" key="2">
    <source>
        <dbReference type="ARBA" id="ARBA00004174"/>
    </source>
</evidence>
<keyword evidence="15" id="KW-1133">Transmembrane helix</keyword>
<keyword evidence="10 13" id="KW-0408">Iron</keyword>
<dbReference type="InterPro" id="IPR002401">
    <property type="entry name" value="Cyt_P450_E_grp-I"/>
</dbReference>
<keyword evidence="11 14" id="KW-0503">Monooxygenase</keyword>
<keyword evidence="7" id="KW-0256">Endoplasmic reticulum</keyword>
<gene>
    <name evidence="16" type="primary">Cyp6a14_5</name>
    <name evidence="16" type="ORF">B7P43_G11373</name>
</gene>
<organism evidence="16 17">
    <name type="scientific">Cryptotermes secundus</name>
    <dbReference type="NCBI Taxonomy" id="105785"/>
    <lineage>
        <taxon>Eukaryota</taxon>
        <taxon>Metazoa</taxon>
        <taxon>Ecdysozoa</taxon>
        <taxon>Arthropoda</taxon>
        <taxon>Hexapoda</taxon>
        <taxon>Insecta</taxon>
        <taxon>Pterygota</taxon>
        <taxon>Neoptera</taxon>
        <taxon>Polyneoptera</taxon>
        <taxon>Dictyoptera</taxon>
        <taxon>Blattodea</taxon>
        <taxon>Blattoidea</taxon>
        <taxon>Termitoidae</taxon>
        <taxon>Kalotermitidae</taxon>
        <taxon>Cryptotermitinae</taxon>
        <taxon>Cryptotermes</taxon>
    </lineage>
</organism>
<dbReference type="EMBL" id="NEVH01011198">
    <property type="protein sequence ID" value="PNF31793.1"/>
    <property type="molecule type" value="Genomic_DNA"/>
</dbReference>
<dbReference type="InterPro" id="IPR001128">
    <property type="entry name" value="Cyt_P450"/>
</dbReference>
<reference evidence="16 17" key="1">
    <citation type="submission" date="2017-12" db="EMBL/GenBank/DDBJ databases">
        <title>Hemimetabolous genomes reveal molecular basis of termite eusociality.</title>
        <authorList>
            <person name="Harrison M.C."/>
            <person name="Jongepier E."/>
            <person name="Robertson H.M."/>
            <person name="Arning N."/>
            <person name="Bitard-Feildel T."/>
            <person name="Chao H."/>
            <person name="Childers C.P."/>
            <person name="Dinh H."/>
            <person name="Doddapaneni H."/>
            <person name="Dugan S."/>
            <person name="Gowin J."/>
            <person name="Greiner C."/>
            <person name="Han Y."/>
            <person name="Hu H."/>
            <person name="Hughes D.S.T."/>
            <person name="Huylmans A.-K."/>
            <person name="Kemena C."/>
            <person name="Kremer L.P.M."/>
            <person name="Lee S.L."/>
            <person name="Lopez-Ezquerra A."/>
            <person name="Mallet L."/>
            <person name="Monroy-Kuhn J.M."/>
            <person name="Moser A."/>
            <person name="Murali S.C."/>
            <person name="Muzny D.M."/>
            <person name="Otani S."/>
            <person name="Piulachs M.-D."/>
            <person name="Poelchau M."/>
            <person name="Qu J."/>
            <person name="Schaub F."/>
            <person name="Wada-Katsumata A."/>
            <person name="Worley K.C."/>
            <person name="Xie Q."/>
            <person name="Ylla G."/>
            <person name="Poulsen M."/>
            <person name="Gibbs R.A."/>
            <person name="Schal C."/>
            <person name="Richards S."/>
            <person name="Belles X."/>
            <person name="Korb J."/>
            <person name="Bornberg-Bauer E."/>
        </authorList>
    </citation>
    <scope>NUCLEOTIDE SEQUENCE [LARGE SCALE GENOMIC DNA]</scope>
    <source>
        <tissue evidence="16">Whole body</tissue>
    </source>
</reference>
<evidence type="ECO:0000256" key="9">
    <source>
        <dbReference type="ARBA" id="ARBA00023002"/>
    </source>
</evidence>
<evidence type="ECO:0000256" key="8">
    <source>
        <dbReference type="ARBA" id="ARBA00022848"/>
    </source>
</evidence>
<dbReference type="Gene3D" id="1.10.630.10">
    <property type="entry name" value="Cytochrome P450"/>
    <property type="match status" value="1"/>
</dbReference>
<dbReference type="GO" id="GO:0016705">
    <property type="term" value="F:oxidoreductase activity, acting on paired donors, with incorporation or reduction of molecular oxygen"/>
    <property type="evidence" value="ECO:0007669"/>
    <property type="project" value="InterPro"/>
</dbReference>
<evidence type="ECO:0000313" key="17">
    <source>
        <dbReference type="Proteomes" id="UP000235965"/>
    </source>
</evidence>
<evidence type="ECO:0000256" key="11">
    <source>
        <dbReference type="ARBA" id="ARBA00023033"/>
    </source>
</evidence>
<dbReference type="GO" id="GO:0005789">
    <property type="term" value="C:endoplasmic reticulum membrane"/>
    <property type="evidence" value="ECO:0007669"/>
    <property type="project" value="UniProtKB-SubCell"/>
</dbReference>
<evidence type="ECO:0000256" key="5">
    <source>
        <dbReference type="ARBA" id="ARBA00022617"/>
    </source>
</evidence>
<dbReference type="Proteomes" id="UP000235965">
    <property type="component" value="Unassembled WGS sequence"/>
</dbReference>
<dbReference type="PROSITE" id="PS00086">
    <property type="entry name" value="CYTOCHROME_P450"/>
    <property type="match status" value="1"/>
</dbReference>
<dbReference type="InterPro" id="IPR036396">
    <property type="entry name" value="Cyt_P450_sf"/>
</dbReference>
<keyword evidence="15" id="KW-0812">Transmembrane</keyword>
<dbReference type="FunFam" id="1.10.630.10:FF:000042">
    <property type="entry name" value="Cytochrome P450"/>
    <property type="match status" value="1"/>
</dbReference>
<comment type="caution">
    <text evidence="16">The sequence shown here is derived from an EMBL/GenBank/DDBJ whole genome shotgun (WGS) entry which is preliminary data.</text>
</comment>
<dbReference type="STRING" id="105785.A0A2J7QT98"/>
<dbReference type="GO" id="GO:0005506">
    <property type="term" value="F:iron ion binding"/>
    <property type="evidence" value="ECO:0007669"/>
    <property type="project" value="InterPro"/>
</dbReference>
<evidence type="ECO:0000256" key="4">
    <source>
        <dbReference type="ARBA" id="ARBA00010617"/>
    </source>
</evidence>
<evidence type="ECO:0000313" key="16">
    <source>
        <dbReference type="EMBL" id="PNF31793.1"/>
    </source>
</evidence>
<comment type="subcellular location">
    <subcellularLocation>
        <location evidence="3">Endoplasmic reticulum membrane</location>
        <topology evidence="3">Peripheral membrane protein</topology>
    </subcellularLocation>
    <subcellularLocation>
        <location evidence="2">Microsome membrane</location>
        <topology evidence="2">Peripheral membrane protein</topology>
    </subcellularLocation>
</comment>
<dbReference type="CDD" id="cd11056">
    <property type="entry name" value="CYP6-like"/>
    <property type="match status" value="1"/>
</dbReference>
<dbReference type="AlphaFoldDB" id="A0A2J7QT98"/>
<dbReference type="PANTHER" id="PTHR24292">
    <property type="entry name" value="CYTOCHROME P450"/>
    <property type="match status" value="1"/>
</dbReference>
<keyword evidence="12 15" id="KW-0472">Membrane</keyword>
<keyword evidence="8" id="KW-0492">Microsome</keyword>
<evidence type="ECO:0000256" key="6">
    <source>
        <dbReference type="ARBA" id="ARBA00022723"/>
    </source>
</evidence>
<keyword evidence="6 13" id="KW-0479">Metal-binding</keyword>
<dbReference type="GO" id="GO:0020037">
    <property type="term" value="F:heme binding"/>
    <property type="evidence" value="ECO:0007669"/>
    <property type="project" value="InterPro"/>
</dbReference>
<feature type="transmembrane region" description="Helical" evidence="15">
    <location>
        <begin position="20"/>
        <end position="43"/>
    </location>
</feature>
<comment type="similarity">
    <text evidence="4 14">Belongs to the cytochrome P450 family.</text>
</comment>
<dbReference type="Pfam" id="PF00067">
    <property type="entry name" value="p450"/>
    <property type="match status" value="1"/>
</dbReference>
<dbReference type="PRINTS" id="PR00463">
    <property type="entry name" value="EP450I"/>
</dbReference>
<evidence type="ECO:0000256" key="3">
    <source>
        <dbReference type="ARBA" id="ARBA00004406"/>
    </source>
</evidence>
<dbReference type="GO" id="GO:0004497">
    <property type="term" value="F:monooxygenase activity"/>
    <property type="evidence" value="ECO:0007669"/>
    <property type="project" value="UniProtKB-KW"/>
</dbReference>
<keyword evidence="5 13" id="KW-0349">Heme</keyword>
<dbReference type="InterPro" id="IPR050476">
    <property type="entry name" value="Insect_CytP450_Detox"/>
</dbReference>
<sequence>MYNPDLYAFISVLLTSMGFLFESLLLDVGVLVACALLVVYSYFKWSFTYWKKLNVPYVEPCFPFGNFKEVAMMQKGFAYFCRDVYTRLEGHRYGGIYFFSKPGLFFLDPDLIKDVLVKDFSTFHDRGVYMNEETDPLSGHLFSLPGKRWRYLRIKLTPTFTSGKMKMMFQRLVECGDELKLCLENIAGRGGVIEIKDILARFSTDVISSCAFGIECNCLKNEDAEFRQWGRKVFDPSVKRIITAILSGIAPVVLDKLKLSTLDSDVSKYFLKMVQETVEYREKNNVKRNDFMQLLIQLKEKGSLDSEQGAEDRTEEEMNGIGETADGLSMSSMAAQAFAFFLAGFETSSTTMTFCLYELSVNPDIQERLRTEIDTVLEKHDGKISYEAVQEMSFLDKVVSETLRKYPPLPTVNRESSKKYKIPETDIVLDTGTRVFIPVIGLHHDPKYYPEPDRFDPERFSEEEKQKRHHYVYLPFGEGPRICIGMRFGLMQTKVGLVSLLSKYQFSVSKKTPVPLMFDPRSFILAPAGGMWLQIKKRSMEYAELLL</sequence>
<evidence type="ECO:0000256" key="1">
    <source>
        <dbReference type="ARBA" id="ARBA00001971"/>
    </source>
</evidence>
<evidence type="ECO:0000256" key="15">
    <source>
        <dbReference type="SAM" id="Phobius"/>
    </source>
</evidence>
<feature type="binding site" description="axial binding residue" evidence="13">
    <location>
        <position position="483"/>
    </location>
    <ligand>
        <name>heme</name>
        <dbReference type="ChEBI" id="CHEBI:30413"/>
    </ligand>
    <ligandPart>
        <name>Fe</name>
        <dbReference type="ChEBI" id="CHEBI:18248"/>
    </ligandPart>
</feature>
<dbReference type="InParanoid" id="A0A2J7QT98"/>
<dbReference type="InterPro" id="IPR017972">
    <property type="entry name" value="Cyt_P450_CS"/>
</dbReference>